<keyword evidence="2" id="KW-1185">Reference proteome</keyword>
<feature type="non-terminal residue" evidence="1">
    <location>
        <position position="665"/>
    </location>
</feature>
<evidence type="ECO:0000313" key="2">
    <source>
        <dbReference type="Proteomes" id="UP001321473"/>
    </source>
</evidence>
<dbReference type="AlphaFoldDB" id="A0AAQ4D576"/>
<dbReference type="Proteomes" id="UP001321473">
    <property type="component" value="Unassembled WGS sequence"/>
</dbReference>
<accession>A0AAQ4D576</accession>
<dbReference type="EMBL" id="JARKHS020035046">
    <property type="protein sequence ID" value="KAK8757616.1"/>
    <property type="molecule type" value="Genomic_DNA"/>
</dbReference>
<organism evidence="1 2">
    <name type="scientific">Amblyomma americanum</name>
    <name type="common">Lone star tick</name>
    <dbReference type="NCBI Taxonomy" id="6943"/>
    <lineage>
        <taxon>Eukaryota</taxon>
        <taxon>Metazoa</taxon>
        <taxon>Ecdysozoa</taxon>
        <taxon>Arthropoda</taxon>
        <taxon>Chelicerata</taxon>
        <taxon>Arachnida</taxon>
        <taxon>Acari</taxon>
        <taxon>Parasitiformes</taxon>
        <taxon>Ixodida</taxon>
        <taxon>Ixodoidea</taxon>
        <taxon>Ixodidae</taxon>
        <taxon>Amblyomminae</taxon>
        <taxon>Amblyomma</taxon>
    </lineage>
</organism>
<evidence type="ECO:0000313" key="1">
    <source>
        <dbReference type="EMBL" id="KAK8757616.1"/>
    </source>
</evidence>
<name>A0AAQ4D576_AMBAM</name>
<gene>
    <name evidence="1" type="ORF">V5799_004752</name>
</gene>
<reference evidence="1 2" key="1">
    <citation type="journal article" date="2023" name="Arcadia Sci">
        <title>De novo assembly of a long-read Amblyomma americanum tick genome.</title>
        <authorList>
            <person name="Chou S."/>
            <person name="Poskanzer K.E."/>
            <person name="Rollins M."/>
            <person name="Thuy-Boun P.S."/>
        </authorList>
    </citation>
    <scope>NUCLEOTIDE SEQUENCE [LARGE SCALE GENOMIC DNA]</scope>
    <source>
        <strain evidence="1">F_SG_1</strain>
        <tissue evidence="1">Salivary glands</tissue>
    </source>
</reference>
<proteinExistence type="predicted"/>
<sequence length="665" mass="70644">MVEKVQILLLKSPPSGPKSTWYFTFPQRIVGRLTQLSAIFSYCNHGAETPLKAGTLDSSEKNTELPGQSFAGLPHSAGFPCLFAICTARPGLIHRSPATASSTFRKTDGLKADAERFVFSGHGSTSSTMMHSHVIVFFAQLSAIFSYCNHGAETPLKAGTLDSSEKNTELPGQSFAGLPHSAGFPCLFAICTARPGLIHRSPATASSTFRKTDGLKADAERFVFSGHGSTSSTMMHSHVIVFFAQLSAIFSYCNHGAETPLKAGTLDSSEKNTELPGQSFAGLPHSAGFPCLFAICTARPGLIHRSPATASSTFRKTDGLKADAERFVFSGHGSTSSTMMHSHVIVFFAQLSAIFSYCNHGAETPLKAGTLDSSEKNTELPGQSFAGLPHSAGFPCLFAICTARPGLIHRSPATASSTFRKTDGLKADAERFVFSGHGSTSSTMMHSHVIVFFAQLSAIFSYCNHGAETPLKAGTLDSSEKNTELPGQSFAGLPHSAGFPCLFAICTARPGLIHRSPATASSTFRKTDGLKADAERFVFSGHGSTSSTMMHSHVIVFFAQLSAIFSYCNHGAETPLKAGTLDSSEKNTELPGQSFAGLPHSAGFPCLFAICTARPGLIHRSPATASSTFRKTDGLKADAERFVFSGHGSTSSTMMHSHVIVFFAQ</sequence>
<protein>
    <submittedName>
        <fullName evidence="1">Uncharacterized protein</fullName>
    </submittedName>
</protein>
<comment type="caution">
    <text evidence="1">The sequence shown here is derived from an EMBL/GenBank/DDBJ whole genome shotgun (WGS) entry which is preliminary data.</text>
</comment>